<dbReference type="InterPro" id="IPR045077">
    <property type="entry name" value="L3_arc_euk"/>
</dbReference>
<keyword evidence="6" id="KW-1185">Reference proteome</keyword>
<comment type="similarity">
    <text evidence="1 4">Belongs to the universal ribosomal protein uL3 family.</text>
</comment>
<dbReference type="FunFam" id="2.40.30.10:FF:000079">
    <property type="entry name" value="60S ribosomal protein L3"/>
    <property type="match status" value="1"/>
</dbReference>
<dbReference type="Proteomes" id="UP000694580">
    <property type="component" value="Chromosome 7"/>
</dbReference>
<dbReference type="PANTHER" id="PTHR11363:SF7">
    <property type="entry name" value="RIBOSOMAL PROTEIN UL3-LIKE"/>
    <property type="match status" value="1"/>
</dbReference>
<dbReference type="Gene3D" id="4.10.960.10">
    <property type="entry name" value="Ribosomal protein L3, domain 3"/>
    <property type="match status" value="1"/>
</dbReference>
<accession>A0AAY4BD82</accession>
<dbReference type="Gene3D" id="2.40.30.10">
    <property type="entry name" value="Translation factors"/>
    <property type="match status" value="1"/>
</dbReference>
<dbReference type="GO" id="GO:0003723">
    <property type="term" value="F:RNA binding"/>
    <property type="evidence" value="ECO:0007669"/>
    <property type="project" value="TreeGrafter"/>
</dbReference>
<proteinExistence type="inferred from homology"/>
<dbReference type="GO" id="GO:0003735">
    <property type="term" value="F:structural constituent of ribosome"/>
    <property type="evidence" value="ECO:0007669"/>
    <property type="project" value="InterPro"/>
</dbReference>
<keyword evidence="2 4" id="KW-0689">Ribosomal protein</keyword>
<reference evidence="5" key="2">
    <citation type="submission" date="2025-08" db="UniProtKB">
        <authorList>
            <consortium name="Ensembl"/>
        </authorList>
    </citation>
    <scope>IDENTIFICATION</scope>
</reference>
<evidence type="ECO:0000313" key="6">
    <source>
        <dbReference type="Proteomes" id="UP000694580"/>
    </source>
</evidence>
<dbReference type="Ensembl" id="ENSDCDT00010019785.1">
    <property type="protein sequence ID" value="ENSDCDP00010018702.1"/>
    <property type="gene ID" value="ENSDCDG00010008442.1"/>
</dbReference>
<reference evidence="5 6" key="1">
    <citation type="submission" date="2020-06" db="EMBL/GenBank/DDBJ databases">
        <authorList>
            <consortium name="Wellcome Sanger Institute Data Sharing"/>
        </authorList>
    </citation>
    <scope>NUCLEOTIDE SEQUENCE [LARGE SCALE GENOMIC DNA]</scope>
</reference>
<evidence type="ECO:0000313" key="5">
    <source>
        <dbReference type="Ensembl" id="ENSDCDP00010018702.1"/>
    </source>
</evidence>
<dbReference type="Gene3D" id="3.30.1430.10">
    <property type="match status" value="1"/>
</dbReference>
<sequence>RGSTEITLMTTCLTCLKCIYPISKSQSCLPMPICIGKHFSSHRKFHAPRHGHMGFLPCRRSRKHRGKVRSWPKDDPSKPVHLTAFLGYKAGMTHALREIHRPGMKISKREEVEAVTIIETPPVIVVGIVGYIRTIKGLRPFKTIFAEHMSDECKRRFYKNWYRSKKKAFTKYSKKWQDEAGKKQLEKDFGLMKKYCSIIRIIIHTQMRLLRLRQKKAHVMEVQLNGGSVAEKVDWARERLEQQVPVSSVFSQDEMIDVIGVTKGHGFKGVTSRWHTKKLPRKTHKGLRKVACIGAWHPSRVGYTIARAGQKGYHHRTELNKKIYRIGRGVHIQDGKVVRNNASTNYDTTQKTITPMGGFPHYGDVNNDFVMVKGCVVGTKKRVLTLRKSLLVQVSRKAKEVIELKFIDTTSKFGHGRFQTPQEKRAFMVRAENCWSVITHSYLSLLFLLV</sequence>
<dbReference type="GeneTree" id="ENSGT00390000017606"/>
<dbReference type="SUPFAM" id="SSF50447">
    <property type="entry name" value="Translation proteins"/>
    <property type="match status" value="1"/>
</dbReference>
<dbReference type="Pfam" id="PF00297">
    <property type="entry name" value="Ribosomal_L3"/>
    <property type="match status" value="1"/>
</dbReference>
<evidence type="ECO:0000256" key="2">
    <source>
        <dbReference type="ARBA" id="ARBA00022980"/>
    </source>
</evidence>
<organism evidence="5 6">
    <name type="scientific">Denticeps clupeoides</name>
    <name type="common">denticle herring</name>
    <dbReference type="NCBI Taxonomy" id="299321"/>
    <lineage>
        <taxon>Eukaryota</taxon>
        <taxon>Metazoa</taxon>
        <taxon>Chordata</taxon>
        <taxon>Craniata</taxon>
        <taxon>Vertebrata</taxon>
        <taxon>Euteleostomi</taxon>
        <taxon>Actinopterygii</taxon>
        <taxon>Neopterygii</taxon>
        <taxon>Teleostei</taxon>
        <taxon>Clupei</taxon>
        <taxon>Clupeiformes</taxon>
        <taxon>Denticipitoidei</taxon>
        <taxon>Denticipitidae</taxon>
        <taxon>Denticeps</taxon>
    </lineage>
</organism>
<gene>
    <name evidence="5" type="primary">RPL3L</name>
</gene>
<dbReference type="FunFam" id="2.40.30.10:FF:000351">
    <property type="entry name" value="Ribosomal protein L3"/>
    <property type="match status" value="1"/>
</dbReference>
<dbReference type="InterPro" id="IPR044892">
    <property type="entry name" value="Ribosomal_L3_dom_3_arc_sf"/>
</dbReference>
<protein>
    <recommendedName>
        <fullName evidence="7">Ribosomal protein L3 like</fullName>
    </recommendedName>
</protein>
<evidence type="ECO:0008006" key="7">
    <source>
        <dbReference type="Google" id="ProtNLM"/>
    </source>
</evidence>
<dbReference type="FunFam" id="3.30.1430.10:FF:000001">
    <property type="entry name" value="60S ribosomal protein L3"/>
    <property type="match status" value="1"/>
</dbReference>
<name>A0AAY4BD82_9TELE</name>
<dbReference type="InterPro" id="IPR000597">
    <property type="entry name" value="Ribosomal_uL3"/>
</dbReference>
<dbReference type="GO" id="GO:0006412">
    <property type="term" value="P:translation"/>
    <property type="evidence" value="ECO:0007669"/>
    <property type="project" value="InterPro"/>
</dbReference>
<dbReference type="PROSITE" id="PS00474">
    <property type="entry name" value="RIBOSOMAL_L3"/>
    <property type="match status" value="1"/>
</dbReference>
<dbReference type="GO" id="GO:0022625">
    <property type="term" value="C:cytosolic large ribosomal subunit"/>
    <property type="evidence" value="ECO:0007669"/>
    <property type="project" value="TreeGrafter"/>
</dbReference>
<reference evidence="5" key="3">
    <citation type="submission" date="2025-09" db="UniProtKB">
        <authorList>
            <consortium name="Ensembl"/>
        </authorList>
    </citation>
    <scope>IDENTIFICATION</scope>
</reference>
<dbReference type="AlphaFoldDB" id="A0AAY4BD82"/>
<dbReference type="FunFam" id="4.10.960.10:FF:000002">
    <property type="entry name" value="60S ribosomal protein L3"/>
    <property type="match status" value="1"/>
</dbReference>
<evidence type="ECO:0000256" key="3">
    <source>
        <dbReference type="ARBA" id="ARBA00023274"/>
    </source>
</evidence>
<evidence type="ECO:0000256" key="4">
    <source>
        <dbReference type="RuleBase" id="RU003905"/>
    </source>
</evidence>
<dbReference type="PANTHER" id="PTHR11363">
    <property type="entry name" value="60S RIBOSOMAL PROTEIN L3-RELATED"/>
    <property type="match status" value="1"/>
</dbReference>
<dbReference type="InterPro" id="IPR019926">
    <property type="entry name" value="Ribosomal_uL3_CS"/>
</dbReference>
<dbReference type="InterPro" id="IPR009000">
    <property type="entry name" value="Transl_B-barrel_sf"/>
</dbReference>
<evidence type="ECO:0000256" key="1">
    <source>
        <dbReference type="ARBA" id="ARBA00006540"/>
    </source>
</evidence>
<keyword evidence="3 4" id="KW-0687">Ribonucleoprotein</keyword>